<accession>A0A0F0LQH9</accession>
<feature type="binding site" evidence="10">
    <location>
        <position position="77"/>
    </location>
    <ligand>
        <name>Na(+)</name>
        <dbReference type="ChEBI" id="CHEBI:29101"/>
        <note>structural</note>
    </ligand>
</feature>
<keyword evidence="2 10" id="KW-1003">Cell membrane</keyword>
<reference evidence="11 15" key="2">
    <citation type="journal article" date="2018" name="Nat. Biotechnol.">
        <title>A standardized bacterial taxonomy based on genome phylogeny substantially revises the tree of life.</title>
        <authorList>
            <person name="Parks D.H."/>
            <person name="Chuvochina M."/>
            <person name="Waite D.W."/>
            <person name="Rinke C."/>
            <person name="Skarshewski A."/>
            <person name="Chaumeil P.A."/>
            <person name="Hugenholtz P."/>
        </authorList>
    </citation>
    <scope>NUCLEOTIDE SEQUENCE [LARGE SCALE GENOMIC DNA]</scope>
    <source>
        <strain evidence="11">UBA9152</strain>
    </source>
</reference>
<evidence type="ECO:0000256" key="3">
    <source>
        <dbReference type="ARBA" id="ARBA00022692"/>
    </source>
</evidence>
<keyword evidence="10" id="KW-0406">Ion transport</keyword>
<keyword evidence="5 10" id="KW-0472">Membrane</keyword>
<dbReference type="InterPro" id="IPR003691">
    <property type="entry name" value="FluC"/>
</dbReference>
<protein>
    <recommendedName>
        <fullName evidence="10">Fluoride-specific ion channel FluC</fullName>
    </recommendedName>
</protein>
<evidence type="ECO:0000256" key="7">
    <source>
        <dbReference type="ARBA" id="ARBA00035120"/>
    </source>
</evidence>
<evidence type="ECO:0000256" key="5">
    <source>
        <dbReference type="ARBA" id="ARBA00023136"/>
    </source>
</evidence>
<evidence type="ECO:0000313" key="11">
    <source>
        <dbReference type="EMBL" id="HAN23810.1"/>
    </source>
</evidence>
<dbReference type="HAMAP" id="MF_00454">
    <property type="entry name" value="FluC"/>
    <property type="match status" value="1"/>
</dbReference>
<dbReference type="RefSeq" id="WP_045248703.1">
    <property type="nucleotide sequence ID" value="NZ_JYIY01000080.1"/>
</dbReference>
<name>A0A0F0LQH9_9MICO</name>
<feature type="transmembrane region" description="Helical" evidence="10">
    <location>
        <begin position="36"/>
        <end position="63"/>
    </location>
</feature>
<dbReference type="PANTHER" id="PTHR28259">
    <property type="entry name" value="FLUORIDE EXPORT PROTEIN 1-RELATED"/>
    <property type="match status" value="1"/>
</dbReference>
<comment type="subcellular location">
    <subcellularLocation>
        <location evidence="1 10">Cell membrane</location>
        <topology evidence="1 10">Multi-pass membrane protein</topology>
    </subcellularLocation>
</comment>
<dbReference type="GO" id="GO:0140114">
    <property type="term" value="P:cellular detoxification of fluoride"/>
    <property type="evidence" value="ECO:0007669"/>
    <property type="project" value="UniProtKB-UniRule"/>
</dbReference>
<dbReference type="GO" id="GO:0005886">
    <property type="term" value="C:plasma membrane"/>
    <property type="evidence" value="ECO:0007669"/>
    <property type="project" value="UniProtKB-SubCell"/>
</dbReference>
<comment type="function">
    <text evidence="9 10">Fluoride-specific ion channel. Important for reducing fluoride concentration in the cell, thus reducing its toxicity.</text>
</comment>
<keyword evidence="14" id="KW-1185">Reference proteome</keyword>
<dbReference type="GO" id="GO:0046872">
    <property type="term" value="F:metal ion binding"/>
    <property type="evidence" value="ECO:0007669"/>
    <property type="project" value="UniProtKB-KW"/>
</dbReference>
<dbReference type="EMBL" id="DMNG01000074">
    <property type="protein sequence ID" value="HAN23810.1"/>
    <property type="molecule type" value="Genomic_DNA"/>
</dbReference>
<evidence type="ECO:0000313" key="14">
    <source>
        <dbReference type="Proteomes" id="UP000033451"/>
    </source>
</evidence>
<keyword evidence="10" id="KW-0813">Transport</keyword>
<evidence type="ECO:0000256" key="1">
    <source>
        <dbReference type="ARBA" id="ARBA00004651"/>
    </source>
</evidence>
<dbReference type="NCBIfam" id="TIGR00494">
    <property type="entry name" value="crcB"/>
    <property type="match status" value="1"/>
</dbReference>
<comment type="caution">
    <text evidence="12">The sequence shown here is derived from an EMBL/GenBank/DDBJ whole genome shotgun (WGS) entry which is preliminary data.</text>
</comment>
<evidence type="ECO:0000313" key="15">
    <source>
        <dbReference type="Proteomes" id="UP000257479"/>
    </source>
</evidence>
<feature type="transmembrane region" description="Helical" evidence="10">
    <location>
        <begin position="69"/>
        <end position="90"/>
    </location>
</feature>
<evidence type="ECO:0000313" key="13">
    <source>
        <dbReference type="EMBL" id="KJL34971.1"/>
    </source>
</evidence>
<dbReference type="PATRIC" id="fig|400772.4.peg.2852"/>
<dbReference type="Proteomes" id="UP000257479">
    <property type="component" value="Unassembled WGS sequence"/>
</dbReference>
<dbReference type="STRING" id="400772.RR49_02836"/>
<comment type="catalytic activity">
    <reaction evidence="8">
        <text>fluoride(in) = fluoride(out)</text>
        <dbReference type="Rhea" id="RHEA:76159"/>
        <dbReference type="ChEBI" id="CHEBI:17051"/>
    </reaction>
    <physiologicalReaction direction="left-to-right" evidence="8">
        <dbReference type="Rhea" id="RHEA:76160"/>
    </physiologicalReaction>
</comment>
<evidence type="ECO:0000313" key="12">
    <source>
        <dbReference type="EMBL" id="KJL34944.1"/>
    </source>
</evidence>
<dbReference type="Pfam" id="PF02537">
    <property type="entry name" value="CRCB"/>
    <property type="match status" value="1"/>
</dbReference>
<reference evidence="12 14" key="1">
    <citation type="submission" date="2015-02" db="EMBL/GenBank/DDBJ databases">
        <title>Draft genome sequences of ten Microbacterium spp. with emphasis on heavy metal contaminated environments.</title>
        <authorList>
            <person name="Corretto E."/>
        </authorList>
    </citation>
    <scope>NUCLEOTIDE SEQUENCE [LARGE SCALE GENOMIC DNA]</scope>
    <source>
        <strain evidence="12 14">DSM 18659</strain>
    </source>
</reference>
<gene>
    <name evidence="12" type="primary">crcB_2</name>
    <name evidence="10 11" type="synonym">crcB</name>
    <name evidence="13" type="synonym">crcB_3</name>
    <name evidence="10" type="synonym">fluC</name>
    <name evidence="11" type="ORF">DCP95_04470</name>
    <name evidence="12" type="ORF">RR49_02836</name>
    <name evidence="13" type="ORF">RR49_02865</name>
</gene>
<keyword evidence="4 10" id="KW-1133">Transmembrane helix</keyword>
<proteinExistence type="inferred from homology"/>
<keyword evidence="3 10" id="KW-0812">Transmembrane</keyword>
<feature type="binding site" evidence="10">
    <location>
        <position position="80"/>
    </location>
    <ligand>
        <name>Na(+)</name>
        <dbReference type="ChEBI" id="CHEBI:29101"/>
        <note>structural</note>
    </ligand>
</feature>
<comment type="activity regulation">
    <text evidence="10">Na(+) is not transported, but it plays an essential structural role and its presence is essential for fluoride channel function.</text>
</comment>
<dbReference type="Proteomes" id="UP000033451">
    <property type="component" value="Unassembled WGS sequence"/>
</dbReference>
<dbReference type="EMBL" id="JYIY01000080">
    <property type="protein sequence ID" value="KJL34971.1"/>
    <property type="molecule type" value="Genomic_DNA"/>
</dbReference>
<feature type="transmembrane region" description="Helical" evidence="10">
    <location>
        <begin position="102"/>
        <end position="125"/>
    </location>
</feature>
<feature type="transmembrane region" description="Helical" evidence="10">
    <location>
        <begin position="6"/>
        <end position="24"/>
    </location>
</feature>
<evidence type="ECO:0000256" key="4">
    <source>
        <dbReference type="ARBA" id="ARBA00022989"/>
    </source>
</evidence>
<evidence type="ECO:0000256" key="8">
    <source>
        <dbReference type="ARBA" id="ARBA00035585"/>
    </source>
</evidence>
<keyword evidence="6 10" id="KW-0407">Ion channel</keyword>
<evidence type="ECO:0000256" key="9">
    <source>
        <dbReference type="ARBA" id="ARBA00049940"/>
    </source>
</evidence>
<dbReference type="EMBL" id="JYIY01000080">
    <property type="protein sequence ID" value="KJL34944.1"/>
    <property type="molecule type" value="Genomic_DNA"/>
</dbReference>
<dbReference type="PANTHER" id="PTHR28259:SF1">
    <property type="entry name" value="FLUORIDE EXPORT PROTEIN 1-RELATED"/>
    <property type="match status" value="1"/>
</dbReference>
<comment type="similarity">
    <text evidence="7 10">Belongs to the fluoride channel Fluc/FEX (TC 1.A.43) family.</text>
</comment>
<dbReference type="GO" id="GO:0062054">
    <property type="term" value="F:fluoride channel activity"/>
    <property type="evidence" value="ECO:0007669"/>
    <property type="project" value="UniProtKB-UniRule"/>
</dbReference>
<sequence length="126" mass="12894">MTVIWLWVATMAAGGVGAALRFVVDGAVKARWRHPYPLGTSVINVTGSFVLGFVVAAAAGRVLPVEVSMIGGTGLLGGYTTFSTASFETVRLAQQRRWGWSLAAAFGQLVACVAGAALGAVLGALV</sequence>
<keyword evidence="10" id="KW-0479">Metal-binding</keyword>
<organism evidence="12 14">
    <name type="scientific">Microbacterium ginsengisoli</name>
    <dbReference type="NCBI Taxonomy" id="400772"/>
    <lineage>
        <taxon>Bacteria</taxon>
        <taxon>Bacillati</taxon>
        <taxon>Actinomycetota</taxon>
        <taxon>Actinomycetes</taxon>
        <taxon>Micrococcales</taxon>
        <taxon>Microbacteriaceae</taxon>
        <taxon>Microbacterium</taxon>
    </lineage>
</organism>
<evidence type="ECO:0000256" key="10">
    <source>
        <dbReference type="HAMAP-Rule" id="MF_00454"/>
    </source>
</evidence>
<dbReference type="AlphaFoldDB" id="A0A0F0LQH9"/>
<evidence type="ECO:0000256" key="6">
    <source>
        <dbReference type="ARBA" id="ARBA00023303"/>
    </source>
</evidence>
<keyword evidence="10" id="KW-0915">Sodium</keyword>
<evidence type="ECO:0000256" key="2">
    <source>
        <dbReference type="ARBA" id="ARBA00022475"/>
    </source>
</evidence>